<organism evidence="10 12">
    <name type="scientific">Pseudomonas taetrolens</name>
    <dbReference type="NCBI Taxonomy" id="47884"/>
    <lineage>
        <taxon>Bacteria</taxon>
        <taxon>Pseudomonadati</taxon>
        <taxon>Pseudomonadota</taxon>
        <taxon>Gammaproteobacteria</taxon>
        <taxon>Pseudomonadales</taxon>
        <taxon>Pseudomonadaceae</taxon>
        <taxon>Pseudomonas</taxon>
    </lineage>
</organism>
<evidence type="ECO:0000256" key="2">
    <source>
        <dbReference type="ARBA" id="ARBA00022452"/>
    </source>
</evidence>
<comment type="similarity">
    <text evidence="1 8">Belongs to the outer membrane factor (OMF) (TC 1.B.17) family.</text>
</comment>
<dbReference type="Gene3D" id="1.20.1600.10">
    <property type="entry name" value="Outer membrane efflux proteins (OEP)"/>
    <property type="match status" value="1"/>
</dbReference>
<dbReference type="NCBIfam" id="TIGR01845">
    <property type="entry name" value="outer_NodT"/>
    <property type="match status" value="1"/>
</dbReference>
<evidence type="ECO:0000256" key="5">
    <source>
        <dbReference type="ARBA" id="ARBA00023139"/>
    </source>
</evidence>
<evidence type="ECO:0000256" key="3">
    <source>
        <dbReference type="ARBA" id="ARBA00022692"/>
    </source>
</evidence>
<comment type="caution">
    <text evidence="10">The sequence shown here is derived from an EMBL/GenBank/DDBJ whole genome shotgun (WGS) entry which is preliminary data.</text>
</comment>
<reference evidence="10 12" key="1">
    <citation type="submission" date="2015-02" db="EMBL/GenBank/DDBJ databases">
        <title>Pseudomonas helleri sp. nov. and Pseudomonas weihenstephanensis sp. nov., isolated from raw cows milk.</title>
        <authorList>
            <person name="von Neubeck M."/>
            <person name="Huptas C."/>
            <person name="Wenning M."/>
            <person name="Scherer S."/>
        </authorList>
    </citation>
    <scope>NUCLEOTIDE SEQUENCE [LARGE SCALE GENOMIC DNA]</scope>
    <source>
        <strain evidence="10 12">DSM 21104</strain>
    </source>
</reference>
<evidence type="ECO:0000256" key="8">
    <source>
        <dbReference type="RuleBase" id="RU362097"/>
    </source>
</evidence>
<proteinExistence type="inferred from homology"/>
<evidence type="ECO:0000256" key="1">
    <source>
        <dbReference type="ARBA" id="ARBA00007613"/>
    </source>
</evidence>
<dbReference type="Proteomes" id="UP000036395">
    <property type="component" value="Unassembled WGS sequence"/>
</dbReference>
<dbReference type="InterPro" id="IPR010131">
    <property type="entry name" value="MdtP/NodT-like"/>
</dbReference>
<dbReference type="InterPro" id="IPR003423">
    <property type="entry name" value="OMP_efflux"/>
</dbReference>
<dbReference type="STRING" id="47884.SAMN04490203_2736"/>
<evidence type="ECO:0000256" key="9">
    <source>
        <dbReference type="SAM" id="MobiDB-lite"/>
    </source>
</evidence>
<dbReference type="GO" id="GO:0009279">
    <property type="term" value="C:cell outer membrane"/>
    <property type="evidence" value="ECO:0007669"/>
    <property type="project" value="UniProtKB-SubCell"/>
</dbReference>
<name>A0A0J6GQ95_PSETA</name>
<dbReference type="SUPFAM" id="SSF56954">
    <property type="entry name" value="Outer membrane efflux proteins (OEP)"/>
    <property type="match status" value="1"/>
</dbReference>
<feature type="signal peptide" evidence="8">
    <location>
        <begin position="1"/>
        <end position="24"/>
    </location>
</feature>
<keyword evidence="4 8" id="KW-0472">Membrane</keyword>
<evidence type="ECO:0000313" key="10">
    <source>
        <dbReference type="EMBL" id="KMM84289.1"/>
    </source>
</evidence>
<keyword evidence="6" id="KW-0998">Cell outer membrane</keyword>
<dbReference type="GO" id="GO:0015562">
    <property type="term" value="F:efflux transmembrane transporter activity"/>
    <property type="evidence" value="ECO:0007669"/>
    <property type="project" value="InterPro"/>
</dbReference>
<dbReference type="Gene3D" id="2.20.200.10">
    <property type="entry name" value="Outer membrane efflux proteins (OEP)"/>
    <property type="match status" value="1"/>
</dbReference>
<dbReference type="EMBL" id="JYLA01000005">
    <property type="protein sequence ID" value="KMM84289.1"/>
    <property type="molecule type" value="Genomic_DNA"/>
</dbReference>
<dbReference type="PANTHER" id="PTHR30203:SF25">
    <property type="entry name" value="OUTER MEMBRANE PROTEIN-RELATED"/>
    <property type="match status" value="1"/>
</dbReference>
<dbReference type="PATRIC" id="fig|47884.3.peg.3203"/>
<keyword evidence="7 8" id="KW-0449">Lipoprotein</keyword>
<comment type="subcellular location">
    <subcellularLocation>
        <location evidence="8">Cell outer membrane</location>
        <topology evidence="8">Lipid-anchor</topology>
    </subcellularLocation>
</comment>
<dbReference type="Proteomes" id="UP000183155">
    <property type="component" value="Unassembled WGS sequence"/>
</dbReference>
<dbReference type="EMBL" id="FNRS01000001">
    <property type="protein sequence ID" value="SEC60443.1"/>
    <property type="molecule type" value="Genomic_DNA"/>
</dbReference>
<dbReference type="AlphaFoldDB" id="A0A0J6GQ95"/>
<evidence type="ECO:0000313" key="12">
    <source>
        <dbReference type="Proteomes" id="UP000036395"/>
    </source>
</evidence>
<evidence type="ECO:0000256" key="6">
    <source>
        <dbReference type="ARBA" id="ARBA00023237"/>
    </source>
</evidence>
<evidence type="ECO:0000313" key="11">
    <source>
        <dbReference type="EMBL" id="SEC60443.1"/>
    </source>
</evidence>
<dbReference type="OrthoDB" id="9770517at2"/>
<protein>
    <submittedName>
        <fullName evidence="11">Efflux transporter, outer membrane factor (OMF) lipoprotein, NodT family</fullName>
    </submittedName>
    <submittedName>
        <fullName evidence="10">RND transporter</fullName>
    </submittedName>
</protein>
<keyword evidence="2 8" id="KW-1134">Transmembrane beta strand</keyword>
<dbReference type="RefSeq" id="WP_048382065.1">
    <property type="nucleotide sequence ID" value="NZ_FNRS01000001.1"/>
</dbReference>
<keyword evidence="3 8" id="KW-0812">Transmembrane</keyword>
<dbReference type="PANTHER" id="PTHR30203">
    <property type="entry name" value="OUTER MEMBRANE CATION EFFLUX PROTEIN"/>
    <property type="match status" value="1"/>
</dbReference>
<keyword evidence="8" id="KW-0732">Signal</keyword>
<evidence type="ECO:0000256" key="4">
    <source>
        <dbReference type="ARBA" id="ARBA00023136"/>
    </source>
</evidence>
<keyword evidence="13" id="KW-1185">Reference proteome</keyword>
<sequence length="484" mass="52441">MKRTLLACAVACYSALNLSGCVLGPDFQTPATPLAEHWAPTASAEGHSQGVESRVDPRWWDSFGDQQLSALVREAQARNFDVQLAASRLEQSQALRRQIAADTLPAVDASADYSRSRNTQRGLNDPSGRSGKQAFSLWNGGLGISWEADLWGRVKRSVEAADASVRMAEEDRHGVQLLVIVQTAQHYIRLRGTQQALRVVQQNLQIARRSLELTQLQVKEGVATDLEVSEAAAQVSEIEARMAPLQQQSAQLINALSLLLAREPRALQQQLQAAAAVPAFGADVPVGLPSELAQRRPDIRRAEARLHAATASIGVARADFYPRITLSGNFGFQAMQLSDLGSWGSRNFAFGPGLSVPLFEGGRLQGALQLQEGRQQEAGITYQKTVLRAWHEVDDALVAYQAGQRRRDSLQQAVEHSQRALGSAQQQYAQGTVDFLNVLTVQNALLANEAALVESTANVSLSLVDLYGALGGGWEAWSEAAVPL</sequence>
<gene>
    <name evidence="11" type="ORF">SAMN04490203_2736</name>
    <name evidence="10" type="ORF">TU78_13690</name>
</gene>
<evidence type="ECO:0000256" key="7">
    <source>
        <dbReference type="ARBA" id="ARBA00023288"/>
    </source>
</evidence>
<feature type="region of interest" description="Disordered" evidence="9">
    <location>
        <begin position="110"/>
        <end position="131"/>
    </location>
</feature>
<feature type="chain" id="PRO_5005119765" evidence="8">
    <location>
        <begin position="25"/>
        <end position="484"/>
    </location>
</feature>
<reference evidence="11 13" key="2">
    <citation type="submission" date="2016-10" db="EMBL/GenBank/DDBJ databases">
        <authorList>
            <person name="Varghese N."/>
            <person name="Submissions S."/>
        </authorList>
    </citation>
    <scope>NUCLEOTIDE SEQUENCE [LARGE SCALE GENOMIC DNA]</scope>
    <source>
        <strain evidence="11 13">BS3652</strain>
    </source>
</reference>
<accession>A0A0J6GQ95</accession>
<evidence type="ECO:0000313" key="13">
    <source>
        <dbReference type="Proteomes" id="UP000183155"/>
    </source>
</evidence>
<dbReference type="Pfam" id="PF02321">
    <property type="entry name" value="OEP"/>
    <property type="match status" value="2"/>
</dbReference>
<keyword evidence="5 8" id="KW-0564">Palmitate</keyword>